<reference evidence="5" key="1">
    <citation type="journal article" date="2023" name="PhytoFront">
        <title>Draft Genome Resources of Seven Strains of Tilletia horrida, Causal Agent of Kernel Smut of Rice.</title>
        <authorList>
            <person name="Khanal S."/>
            <person name="Antony Babu S."/>
            <person name="Zhou X.G."/>
        </authorList>
    </citation>
    <scope>NUCLEOTIDE SEQUENCE</scope>
    <source>
        <strain evidence="5">TX6</strain>
    </source>
</reference>
<dbReference type="InterPro" id="IPR036291">
    <property type="entry name" value="NAD(P)-bd_dom_sf"/>
</dbReference>
<dbReference type="PROSITE" id="PS00061">
    <property type="entry name" value="ADH_SHORT"/>
    <property type="match status" value="1"/>
</dbReference>
<accession>A0AAN6JSD7</accession>
<dbReference type="GO" id="GO:0016020">
    <property type="term" value="C:membrane"/>
    <property type="evidence" value="ECO:0007669"/>
    <property type="project" value="TreeGrafter"/>
</dbReference>
<keyword evidence="3" id="KW-0560">Oxidoreductase</keyword>
<dbReference type="AlphaFoldDB" id="A0AAN6JSD7"/>
<evidence type="ECO:0000256" key="2">
    <source>
        <dbReference type="ARBA" id="ARBA00022857"/>
    </source>
</evidence>
<dbReference type="InterPro" id="IPR020904">
    <property type="entry name" value="Sc_DH/Rdtase_CS"/>
</dbReference>
<evidence type="ECO:0000313" key="5">
    <source>
        <dbReference type="EMBL" id="KAK0554192.1"/>
    </source>
</evidence>
<dbReference type="EMBL" id="JAPDMZ010000040">
    <property type="protein sequence ID" value="KAK0554192.1"/>
    <property type="molecule type" value="Genomic_DNA"/>
</dbReference>
<dbReference type="SUPFAM" id="SSF51735">
    <property type="entry name" value="NAD(P)-binding Rossmann-fold domains"/>
    <property type="match status" value="1"/>
</dbReference>
<comment type="caution">
    <text evidence="5">The sequence shown here is derived from an EMBL/GenBank/DDBJ whole genome shotgun (WGS) entry which is preliminary data.</text>
</comment>
<dbReference type="Proteomes" id="UP001176517">
    <property type="component" value="Unassembled WGS sequence"/>
</dbReference>
<comment type="similarity">
    <text evidence="1 4">Belongs to the short-chain dehydrogenases/reductases (SDR) family.</text>
</comment>
<keyword evidence="6" id="KW-1185">Reference proteome</keyword>
<dbReference type="InterPro" id="IPR002347">
    <property type="entry name" value="SDR_fam"/>
</dbReference>
<keyword evidence="2" id="KW-0521">NADP</keyword>
<evidence type="ECO:0000256" key="4">
    <source>
        <dbReference type="RuleBase" id="RU000363"/>
    </source>
</evidence>
<dbReference type="PRINTS" id="PR00080">
    <property type="entry name" value="SDRFAMILY"/>
</dbReference>
<evidence type="ECO:0000256" key="1">
    <source>
        <dbReference type="ARBA" id="ARBA00006484"/>
    </source>
</evidence>
<dbReference type="PRINTS" id="PR00081">
    <property type="entry name" value="GDHRDH"/>
</dbReference>
<dbReference type="PANTHER" id="PTHR43490">
    <property type="entry name" value="(+)-NEOMENTHOL DEHYDROGENASE"/>
    <property type="match status" value="1"/>
</dbReference>
<name>A0AAN6JSD7_9BASI</name>
<evidence type="ECO:0000313" key="6">
    <source>
        <dbReference type="Proteomes" id="UP001176517"/>
    </source>
</evidence>
<organism evidence="5 6">
    <name type="scientific">Tilletia horrida</name>
    <dbReference type="NCBI Taxonomy" id="155126"/>
    <lineage>
        <taxon>Eukaryota</taxon>
        <taxon>Fungi</taxon>
        <taxon>Dikarya</taxon>
        <taxon>Basidiomycota</taxon>
        <taxon>Ustilaginomycotina</taxon>
        <taxon>Exobasidiomycetes</taxon>
        <taxon>Tilletiales</taxon>
        <taxon>Tilletiaceae</taxon>
        <taxon>Tilletia</taxon>
    </lineage>
</organism>
<dbReference type="Pfam" id="PF00106">
    <property type="entry name" value="adh_short"/>
    <property type="match status" value="1"/>
</dbReference>
<sequence>MSAAIRKTVLITGSSDPEAMGWNAGLALAKQGYRVILSGRKSDVLQASKAELVQRLVAEGQSEAEVDVRSVVLDVADPASISEAVNQLGGSDELLLGPDGVLDVLVNNAGISAPPNRTGKGASTMFIQTPEATFEDVTTVMATNVAAVVELTTPRIVNVSSARGSIEFASGLEPARTGSIVYNASKTALNMVTMMQAKNLPAHIGRPNLKVNSASPGHVATAFNNKTGTRTLEEGIAVYVHLATLPDDGPTGHLIGNHPPFSKDASFVQIPF</sequence>
<proteinExistence type="inferred from homology"/>
<protein>
    <submittedName>
        <fullName evidence="5">Uncharacterized protein</fullName>
    </submittedName>
</protein>
<dbReference type="GO" id="GO:0016491">
    <property type="term" value="F:oxidoreductase activity"/>
    <property type="evidence" value="ECO:0007669"/>
    <property type="project" value="UniProtKB-KW"/>
</dbReference>
<evidence type="ECO:0000256" key="3">
    <source>
        <dbReference type="ARBA" id="ARBA00023002"/>
    </source>
</evidence>
<dbReference type="PANTHER" id="PTHR43490:SF99">
    <property type="entry name" value="SHORT-CHAIN DEHYDROGENASE_REDUCTASE"/>
    <property type="match status" value="1"/>
</dbReference>
<dbReference type="Gene3D" id="3.40.50.720">
    <property type="entry name" value="NAD(P)-binding Rossmann-like Domain"/>
    <property type="match status" value="1"/>
</dbReference>
<gene>
    <name evidence="5" type="ORF">OC846_002203</name>
</gene>